<proteinExistence type="predicted"/>
<keyword evidence="3" id="KW-1185">Reference proteome</keyword>
<feature type="transmembrane region" description="Helical" evidence="1">
    <location>
        <begin position="6"/>
        <end position="22"/>
    </location>
</feature>
<evidence type="ECO:0000313" key="3">
    <source>
        <dbReference type="Proteomes" id="UP000648801"/>
    </source>
</evidence>
<feature type="transmembrane region" description="Helical" evidence="1">
    <location>
        <begin position="57"/>
        <end position="74"/>
    </location>
</feature>
<accession>A0A916S269</accession>
<reference evidence="2" key="2">
    <citation type="submission" date="2020-09" db="EMBL/GenBank/DDBJ databases">
        <authorList>
            <person name="Sun Q."/>
            <person name="Zhou Y."/>
        </authorList>
    </citation>
    <scope>NUCLEOTIDE SEQUENCE</scope>
    <source>
        <strain evidence="2">CGMCC 1.15447</strain>
    </source>
</reference>
<keyword evidence="1" id="KW-1133">Transmembrane helix</keyword>
<keyword evidence="1" id="KW-0812">Transmembrane</keyword>
<dbReference type="AlphaFoldDB" id="A0A916S269"/>
<comment type="caution">
    <text evidence="2">The sequence shown here is derived from an EMBL/GenBank/DDBJ whole genome shotgun (WGS) entry which is preliminary data.</text>
</comment>
<gene>
    <name evidence="2" type="ORF">GCM10011507_33930</name>
</gene>
<evidence type="ECO:0000256" key="1">
    <source>
        <dbReference type="SAM" id="Phobius"/>
    </source>
</evidence>
<sequence length="90" mass="9862">MIATLLSNIGVAGTLSFGIFYFKLFKNVAKSHAWLRWGALAYLLNACMGLPDITMPVFWIPIFIAIALEVQEGLTSKASRKVPLLACDMA</sequence>
<reference evidence="2" key="1">
    <citation type="journal article" date="2014" name="Int. J. Syst. Evol. Microbiol.">
        <title>Complete genome sequence of Corynebacterium casei LMG S-19264T (=DSM 44701T), isolated from a smear-ripened cheese.</title>
        <authorList>
            <consortium name="US DOE Joint Genome Institute (JGI-PGF)"/>
            <person name="Walter F."/>
            <person name="Albersmeier A."/>
            <person name="Kalinowski J."/>
            <person name="Ruckert C."/>
        </authorList>
    </citation>
    <scope>NUCLEOTIDE SEQUENCE</scope>
    <source>
        <strain evidence="2">CGMCC 1.15447</strain>
    </source>
</reference>
<keyword evidence="1" id="KW-0472">Membrane</keyword>
<name>A0A916S269_9BACT</name>
<dbReference type="EMBL" id="BMJB01000004">
    <property type="protein sequence ID" value="GGA79887.1"/>
    <property type="molecule type" value="Genomic_DNA"/>
</dbReference>
<protein>
    <submittedName>
        <fullName evidence="2">Uncharacterized protein</fullName>
    </submittedName>
</protein>
<dbReference type="Proteomes" id="UP000648801">
    <property type="component" value="Unassembled WGS sequence"/>
</dbReference>
<organism evidence="2 3">
    <name type="scientific">Edaphobacter acidisoli</name>
    <dbReference type="NCBI Taxonomy" id="2040573"/>
    <lineage>
        <taxon>Bacteria</taxon>
        <taxon>Pseudomonadati</taxon>
        <taxon>Acidobacteriota</taxon>
        <taxon>Terriglobia</taxon>
        <taxon>Terriglobales</taxon>
        <taxon>Acidobacteriaceae</taxon>
        <taxon>Edaphobacter</taxon>
    </lineage>
</organism>
<evidence type="ECO:0000313" key="2">
    <source>
        <dbReference type="EMBL" id="GGA79887.1"/>
    </source>
</evidence>